<evidence type="ECO:0000259" key="9">
    <source>
        <dbReference type="SMART" id="SM00562"/>
    </source>
</evidence>
<dbReference type="SUPFAM" id="SSF54919">
    <property type="entry name" value="Nucleoside diphosphate kinase, NDK"/>
    <property type="match status" value="1"/>
</dbReference>
<dbReference type="Proteomes" id="UP001177140">
    <property type="component" value="Unassembled WGS sequence"/>
</dbReference>
<dbReference type="SMART" id="SM00562">
    <property type="entry name" value="NDK"/>
    <property type="match status" value="1"/>
</dbReference>
<proteinExistence type="inferred from homology"/>
<keyword evidence="7" id="KW-0418">Kinase</keyword>
<evidence type="ECO:0000256" key="5">
    <source>
        <dbReference type="ARBA" id="ARBA00012966"/>
    </source>
</evidence>
<dbReference type="InterPro" id="IPR036850">
    <property type="entry name" value="NDK-like_dom_sf"/>
</dbReference>
<dbReference type="Gene3D" id="3.30.70.141">
    <property type="entry name" value="Nucleoside diphosphate kinase-like domain"/>
    <property type="match status" value="1"/>
</dbReference>
<comment type="catalytic activity">
    <reaction evidence="1">
        <text>a 2'-deoxyribonucleoside 5'-diphosphate + ATP = a 2'-deoxyribonucleoside 5'-triphosphate + ADP</text>
        <dbReference type="Rhea" id="RHEA:44640"/>
        <dbReference type="ChEBI" id="CHEBI:30616"/>
        <dbReference type="ChEBI" id="CHEBI:61560"/>
        <dbReference type="ChEBI" id="CHEBI:73316"/>
        <dbReference type="ChEBI" id="CHEBI:456216"/>
        <dbReference type="EC" id="2.7.4.6"/>
    </reaction>
</comment>
<evidence type="ECO:0000313" key="11">
    <source>
        <dbReference type="Proteomes" id="UP001177140"/>
    </source>
</evidence>
<evidence type="ECO:0000256" key="2">
    <source>
        <dbReference type="ARBA" id="ARBA00000937"/>
    </source>
</evidence>
<comment type="catalytic activity">
    <reaction evidence="2">
        <text>a ribonucleoside 5'-diphosphate + ATP = a ribonucleoside 5'-triphosphate + ADP</text>
        <dbReference type="Rhea" id="RHEA:18113"/>
        <dbReference type="ChEBI" id="CHEBI:30616"/>
        <dbReference type="ChEBI" id="CHEBI:57930"/>
        <dbReference type="ChEBI" id="CHEBI:61557"/>
        <dbReference type="ChEBI" id="CHEBI:456216"/>
        <dbReference type="EC" id="2.7.4.6"/>
    </reaction>
</comment>
<name>A0AA41SJU6_PAPNU</name>
<evidence type="ECO:0000256" key="6">
    <source>
        <dbReference type="ARBA" id="ARBA00022679"/>
    </source>
</evidence>
<comment type="caution">
    <text evidence="10">The sequence shown here is derived from an EMBL/GenBank/DDBJ whole genome shotgun (WGS) entry which is preliminary data.</text>
</comment>
<evidence type="ECO:0000256" key="8">
    <source>
        <dbReference type="PROSITE-ProRule" id="PRU00706"/>
    </source>
</evidence>
<evidence type="ECO:0000256" key="1">
    <source>
        <dbReference type="ARBA" id="ARBA00000082"/>
    </source>
</evidence>
<protein>
    <recommendedName>
        <fullName evidence="5">nucleoside-diphosphate kinase</fullName>
        <ecNumber evidence="5">2.7.4.6</ecNumber>
    </recommendedName>
</protein>
<evidence type="ECO:0000313" key="10">
    <source>
        <dbReference type="EMBL" id="MCL7035323.1"/>
    </source>
</evidence>
<evidence type="ECO:0000256" key="7">
    <source>
        <dbReference type="ARBA" id="ARBA00022777"/>
    </source>
</evidence>
<comment type="similarity">
    <text evidence="4 8">Belongs to the NDK family.</text>
</comment>
<dbReference type="Pfam" id="PF00334">
    <property type="entry name" value="NDK"/>
    <property type="match status" value="1"/>
</dbReference>
<evidence type="ECO:0000256" key="4">
    <source>
        <dbReference type="ARBA" id="ARBA00008142"/>
    </source>
</evidence>
<accession>A0AA41SJU6</accession>
<gene>
    <name evidence="10" type="ORF">MKW94_000663</name>
</gene>
<comment type="cofactor">
    <cofactor evidence="3">
        <name>Mg(2+)</name>
        <dbReference type="ChEBI" id="CHEBI:18420"/>
    </cofactor>
</comment>
<keyword evidence="6" id="KW-0808">Transferase</keyword>
<reference evidence="10" key="1">
    <citation type="submission" date="2022-03" db="EMBL/GenBank/DDBJ databases">
        <title>A functionally conserved STORR gene fusion in Papaver species that diverged 16.8 million years ago.</title>
        <authorList>
            <person name="Catania T."/>
        </authorList>
    </citation>
    <scope>NUCLEOTIDE SEQUENCE</scope>
    <source>
        <strain evidence="10">S-191538</strain>
    </source>
</reference>
<organism evidence="10 11">
    <name type="scientific">Papaver nudicaule</name>
    <name type="common">Iceland poppy</name>
    <dbReference type="NCBI Taxonomy" id="74823"/>
    <lineage>
        <taxon>Eukaryota</taxon>
        <taxon>Viridiplantae</taxon>
        <taxon>Streptophyta</taxon>
        <taxon>Embryophyta</taxon>
        <taxon>Tracheophyta</taxon>
        <taxon>Spermatophyta</taxon>
        <taxon>Magnoliopsida</taxon>
        <taxon>Ranunculales</taxon>
        <taxon>Papaveraceae</taxon>
        <taxon>Papaveroideae</taxon>
        <taxon>Papaver</taxon>
    </lineage>
</organism>
<dbReference type="PROSITE" id="PS51374">
    <property type="entry name" value="NDPK_LIKE"/>
    <property type="match status" value="1"/>
</dbReference>
<dbReference type="EMBL" id="JAJJMA010155541">
    <property type="protein sequence ID" value="MCL7035323.1"/>
    <property type="molecule type" value="Genomic_DNA"/>
</dbReference>
<dbReference type="PANTHER" id="PTHR11349">
    <property type="entry name" value="NUCLEOSIDE DIPHOSPHATE KINASE"/>
    <property type="match status" value="1"/>
</dbReference>
<feature type="domain" description="Nucleoside diphosphate kinase-like" evidence="9">
    <location>
        <begin position="25"/>
        <end position="155"/>
    </location>
</feature>
<dbReference type="GO" id="GO:0004550">
    <property type="term" value="F:nucleoside diphosphate kinase activity"/>
    <property type="evidence" value="ECO:0007669"/>
    <property type="project" value="UniProtKB-EC"/>
</dbReference>
<dbReference type="AlphaFoldDB" id="A0AA41SJU6"/>
<dbReference type="EC" id="2.7.4.6" evidence="5"/>
<evidence type="ECO:0000256" key="3">
    <source>
        <dbReference type="ARBA" id="ARBA00001946"/>
    </source>
</evidence>
<comment type="caution">
    <text evidence="8">Lacks conserved residue(s) required for the propagation of feature annotation.</text>
</comment>
<keyword evidence="11" id="KW-1185">Reference proteome</keyword>
<dbReference type="InterPro" id="IPR034907">
    <property type="entry name" value="NDK-like_dom"/>
</dbReference>
<sequence length="360" mass="40917">MGRQRDLRKQLELNMRIKQKQLEVEQQAFVLAYPVFFSGRYMGDLVRVFEEKNLNLKGMRLMNVNEKFVKKHFNNVGGEPQGENPYGTWLEYLTSHPVIAMIFEGLGAVCRLQEMTSERESLFWSDNGPTVYSSATVTRAQKDIEMWFQDSKDWCKDAKKSNHLVYLHPEGKTYGPAVEAYNILRNDVSMFLHHPNIHGYFISGDMSVVVIKPEAFRKRCVGEILSAVECNCGGIEGLKLVRKADCPGSIVWSDSCSSSSTTDGDECALAMVVHLLSPAVELMSAEPDTMQIDFDLRVYRVGSKYIYQSETGDKMWSDAVHFFPHGFTLWADPTYKQVFGRMFEASLIGLVPVPESKVTW</sequence>